<gene>
    <name evidence="3" type="ORF">GCM10009744_24480</name>
</gene>
<evidence type="ECO:0000256" key="1">
    <source>
        <dbReference type="ARBA" id="ARBA00023002"/>
    </source>
</evidence>
<evidence type="ECO:0000259" key="2">
    <source>
        <dbReference type="Pfam" id="PF01243"/>
    </source>
</evidence>
<dbReference type="InterPro" id="IPR052019">
    <property type="entry name" value="F420H2_bilvrd_red/Heme_oxyg"/>
</dbReference>
<organism evidence="3 4">
    <name type="scientific">Kribbella alba</name>
    <dbReference type="NCBI Taxonomy" id="190197"/>
    <lineage>
        <taxon>Bacteria</taxon>
        <taxon>Bacillati</taxon>
        <taxon>Actinomycetota</taxon>
        <taxon>Actinomycetes</taxon>
        <taxon>Propionibacteriales</taxon>
        <taxon>Kribbellaceae</taxon>
        <taxon>Kribbella</taxon>
    </lineage>
</organism>
<dbReference type="NCBIfam" id="TIGR04023">
    <property type="entry name" value="PPOX_MSMEG_5819"/>
    <property type="match status" value="1"/>
</dbReference>
<dbReference type="EMBL" id="BAAANE010000004">
    <property type="protein sequence ID" value="GAA1634814.1"/>
    <property type="molecule type" value="Genomic_DNA"/>
</dbReference>
<sequence>MNTASMRIFNDSELAFLARQKLGRLATKAPDGTLQNNPVGYFIKDGYVDIGGHVMGNSRKFHNVQKEPQVSLVIDDLSTEKGWFVRGIEIRGRAEALDDVDPPGPGYSREIIRIHPERILSWGLDESSRRNVS</sequence>
<feature type="domain" description="Pyridoxamine 5'-phosphate oxidase N-terminal" evidence="2">
    <location>
        <begin position="14"/>
        <end position="101"/>
    </location>
</feature>
<keyword evidence="1" id="KW-0560">Oxidoreductase</keyword>
<name>A0ABN2F9H6_9ACTN</name>
<dbReference type="PANTHER" id="PTHR35176">
    <property type="entry name" value="HEME OXYGENASE HI_0854-RELATED"/>
    <property type="match status" value="1"/>
</dbReference>
<accession>A0ABN2F9H6</accession>
<keyword evidence="4" id="KW-1185">Reference proteome</keyword>
<dbReference type="Gene3D" id="2.30.110.10">
    <property type="entry name" value="Electron Transport, Fmn-binding Protein, Chain A"/>
    <property type="match status" value="1"/>
</dbReference>
<dbReference type="InterPro" id="IPR011576">
    <property type="entry name" value="Pyridox_Oxase_N"/>
</dbReference>
<protein>
    <submittedName>
        <fullName evidence="3">PPOX class F420-dependent oxidoreductase</fullName>
    </submittedName>
</protein>
<dbReference type="PANTHER" id="PTHR35176:SF6">
    <property type="entry name" value="HEME OXYGENASE HI_0854-RELATED"/>
    <property type="match status" value="1"/>
</dbReference>
<reference evidence="3 4" key="1">
    <citation type="journal article" date="2019" name="Int. J. Syst. Evol. Microbiol.">
        <title>The Global Catalogue of Microorganisms (GCM) 10K type strain sequencing project: providing services to taxonomists for standard genome sequencing and annotation.</title>
        <authorList>
            <consortium name="The Broad Institute Genomics Platform"/>
            <consortium name="The Broad Institute Genome Sequencing Center for Infectious Disease"/>
            <person name="Wu L."/>
            <person name="Ma J."/>
        </authorList>
    </citation>
    <scope>NUCLEOTIDE SEQUENCE [LARGE SCALE GENOMIC DNA]</scope>
    <source>
        <strain evidence="3 4">JCM 14306</strain>
    </source>
</reference>
<dbReference type="InterPro" id="IPR012349">
    <property type="entry name" value="Split_barrel_FMN-bd"/>
</dbReference>
<dbReference type="SUPFAM" id="SSF50475">
    <property type="entry name" value="FMN-binding split barrel"/>
    <property type="match status" value="1"/>
</dbReference>
<evidence type="ECO:0000313" key="3">
    <source>
        <dbReference type="EMBL" id="GAA1634814.1"/>
    </source>
</evidence>
<dbReference type="Proteomes" id="UP001501319">
    <property type="component" value="Unassembled WGS sequence"/>
</dbReference>
<proteinExistence type="predicted"/>
<dbReference type="Pfam" id="PF01243">
    <property type="entry name" value="PNPOx_N"/>
    <property type="match status" value="1"/>
</dbReference>
<comment type="caution">
    <text evidence="3">The sequence shown here is derived from an EMBL/GenBank/DDBJ whole genome shotgun (WGS) entry which is preliminary data.</text>
</comment>
<evidence type="ECO:0000313" key="4">
    <source>
        <dbReference type="Proteomes" id="UP001501319"/>
    </source>
</evidence>
<dbReference type="InterPro" id="IPR024031">
    <property type="entry name" value="MSMEG_5819/OxyR"/>
</dbReference>